<protein>
    <submittedName>
        <fullName evidence="5">ABC transporter, ATP-binding protein</fullName>
    </submittedName>
</protein>
<dbReference type="AlphaFoldDB" id="T1C1C3"/>
<accession>T1C1C3</accession>
<evidence type="ECO:0000313" key="5">
    <source>
        <dbReference type="EMBL" id="EQD74653.1"/>
    </source>
</evidence>
<keyword evidence="1" id="KW-0813">Transport</keyword>
<dbReference type="GO" id="GO:0005524">
    <property type="term" value="F:ATP binding"/>
    <property type="evidence" value="ECO:0007669"/>
    <property type="project" value="UniProtKB-KW"/>
</dbReference>
<dbReference type="PANTHER" id="PTHR42939">
    <property type="entry name" value="ABC TRANSPORTER ATP-BINDING PROTEIN ALBC-RELATED"/>
    <property type="match status" value="1"/>
</dbReference>
<evidence type="ECO:0000256" key="3">
    <source>
        <dbReference type="ARBA" id="ARBA00022840"/>
    </source>
</evidence>
<dbReference type="InterPro" id="IPR051782">
    <property type="entry name" value="ABC_Transporter_VariousFunc"/>
</dbReference>
<dbReference type="InterPro" id="IPR027417">
    <property type="entry name" value="P-loop_NTPase"/>
</dbReference>
<dbReference type="Gene3D" id="3.40.50.300">
    <property type="entry name" value="P-loop containing nucleotide triphosphate hydrolases"/>
    <property type="match status" value="1"/>
</dbReference>
<feature type="domain" description="ABC transporter" evidence="4">
    <location>
        <begin position="28"/>
        <end position="118"/>
    </location>
</feature>
<feature type="non-terminal residue" evidence="5">
    <location>
        <position position="139"/>
    </location>
</feature>
<evidence type="ECO:0000256" key="2">
    <source>
        <dbReference type="ARBA" id="ARBA00022741"/>
    </source>
</evidence>
<reference evidence="5" key="1">
    <citation type="submission" date="2013-08" db="EMBL/GenBank/DDBJ databases">
        <authorList>
            <person name="Mendez C."/>
            <person name="Richter M."/>
            <person name="Ferrer M."/>
            <person name="Sanchez J."/>
        </authorList>
    </citation>
    <scope>NUCLEOTIDE SEQUENCE</scope>
</reference>
<dbReference type="EMBL" id="AUZY01001519">
    <property type="protein sequence ID" value="EQD74653.1"/>
    <property type="molecule type" value="Genomic_DNA"/>
</dbReference>
<dbReference type="GO" id="GO:0016887">
    <property type="term" value="F:ATP hydrolysis activity"/>
    <property type="evidence" value="ECO:0007669"/>
    <property type="project" value="InterPro"/>
</dbReference>
<sequence>MPEATPEEPMPLRVDRLVVRYGERTAVDHLTFEVRPGEIYGLLGSNGAGKSSTIKSVVGLVRPSAGRLTVFATDALGAGRRAKALIGYVPETSLLYESLTPREFLEFVASVRRLDPAAGAARGETLVDAYRLREEFDLP</sequence>
<dbReference type="Pfam" id="PF00005">
    <property type="entry name" value="ABC_tran"/>
    <property type="match status" value="1"/>
</dbReference>
<comment type="caution">
    <text evidence="5">The sequence shown here is derived from an EMBL/GenBank/DDBJ whole genome shotgun (WGS) entry which is preliminary data.</text>
</comment>
<keyword evidence="3 5" id="KW-0067">ATP-binding</keyword>
<organism evidence="5">
    <name type="scientific">mine drainage metagenome</name>
    <dbReference type="NCBI Taxonomy" id="410659"/>
    <lineage>
        <taxon>unclassified sequences</taxon>
        <taxon>metagenomes</taxon>
        <taxon>ecological metagenomes</taxon>
    </lineage>
</organism>
<gene>
    <name evidence="5" type="ORF">B1B_02543</name>
</gene>
<evidence type="ECO:0000259" key="4">
    <source>
        <dbReference type="Pfam" id="PF00005"/>
    </source>
</evidence>
<dbReference type="InterPro" id="IPR003439">
    <property type="entry name" value="ABC_transporter-like_ATP-bd"/>
</dbReference>
<evidence type="ECO:0000256" key="1">
    <source>
        <dbReference type="ARBA" id="ARBA00022448"/>
    </source>
</evidence>
<keyword evidence="2" id="KW-0547">Nucleotide-binding</keyword>
<proteinExistence type="predicted"/>
<reference evidence="5" key="2">
    <citation type="journal article" date="2014" name="ISME J.">
        <title>Microbial stratification in low pH oxic and suboxic macroscopic growths along an acid mine drainage.</title>
        <authorList>
            <person name="Mendez-Garcia C."/>
            <person name="Mesa V."/>
            <person name="Sprenger R.R."/>
            <person name="Richter M."/>
            <person name="Diez M.S."/>
            <person name="Solano J."/>
            <person name="Bargiela R."/>
            <person name="Golyshina O.V."/>
            <person name="Manteca A."/>
            <person name="Ramos J.L."/>
            <person name="Gallego J.R."/>
            <person name="Llorente I."/>
            <person name="Martins Dos Santos V.A."/>
            <person name="Jensen O.N."/>
            <person name="Pelaez A.I."/>
            <person name="Sanchez J."/>
            <person name="Ferrer M."/>
        </authorList>
    </citation>
    <scope>NUCLEOTIDE SEQUENCE</scope>
</reference>
<name>T1C1C3_9ZZZZ</name>
<dbReference type="SUPFAM" id="SSF52540">
    <property type="entry name" value="P-loop containing nucleoside triphosphate hydrolases"/>
    <property type="match status" value="1"/>
</dbReference>
<dbReference type="PANTHER" id="PTHR42939:SF1">
    <property type="entry name" value="ABC TRANSPORTER ATP-BINDING PROTEIN ALBC-RELATED"/>
    <property type="match status" value="1"/>
</dbReference>